<evidence type="ECO:0000256" key="2">
    <source>
        <dbReference type="SAM" id="MobiDB-lite"/>
    </source>
</evidence>
<feature type="compositionally biased region" description="Basic and acidic residues" evidence="2">
    <location>
        <begin position="45"/>
        <end position="55"/>
    </location>
</feature>
<keyword evidence="4" id="KW-1185">Reference proteome</keyword>
<evidence type="ECO:0000313" key="4">
    <source>
        <dbReference type="Proteomes" id="UP000316621"/>
    </source>
</evidence>
<evidence type="ECO:0008006" key="5">
    <source>
        <dbReference type="Google" id="ProtNLM"/>
    </source>
</evidence>
<feature type="compositionally biased region" description="Basic and acidic residues" evidence="2">
    <location>
        <begin position="1"/>
        <end position="12"/>
    </location>
</feature>
<gene>
    <name evidence="3" type="ORF">C5167_037826</name>
</gene>
<feature type="region of interest" description="Disordered" evidence="2">
    <location>
        <begin position="1"/>
        <end position="55"/>
    </location>
</feature>
<keyword evidence="1" id="KW-0175">Coiled coil</keyword>
<dbReference type="AlphaFoldDB" id="A0A4Y7IB59"/>
<accession>A0A4Y7IB59</accession>
<name>A0A4Y7IB59_PAPSO</name>
<feature type="coiled-coil region" evidence="1">
    <location>
        <begin position="361"/>
        <end position="388"/>
    </location>
</feature>
<dbReference type="STRING" id="3469.A0A4Y7IB59"/>
<reference evidence="3 4" key="1">
    <citation type="journal article" date="2018" name="Science">
        <title>The opium poppy genome and morphinan production.</title>
        <authorList>
            <person name="Guo L."/>
            <person name="Winzer T."/>
            <person name="Yang X."/>
            <person name="Li Y."/>
            <person name="Ning Z."/>
            <person name="He Z."/>
            <person name="Teodor R."/>
            <person name="Lu Y."/>
            <person name="Bowser T.A."/>
            <person name="Graham I.A."/>
            <person name="Ye K."/>
        </authorList>
    </citation>
    <scope>NUCLEOTIDE SEQUENCE [LARGE SCALE GENOMIC DNA]</scope>
    <source>
        <strain evidence="4">cv. HN1</strain>
        <tissue evidence="3">Leaves</tissue>
    </source>
</reference>
<protein>
    <recommendedName>
        <fullName evidence="5">Aminotransferase-like plant mobile domain-containing protein</fullName>
    </recommendedName>
</protein>
<evidence type="ECO:0000313" key="3">
    <source>
        <dbReference type="EMBL" id="RZC44881.1"/>
    </source>
</evidence>
<dbReference type="Proteomes" id="UP000316621">
    <property type="component" value="Chromosome 1"/>
</dbReference>
<evidence type="ECO:0000256" key="1">
    <source>
        <dbReference type="SAM" id="Coils"/>
    </source>
</evidence>
<organism evidence="3 4">
    <name type="scientific">Papaver somniferum</name>
    <name type="common">Opium poppy</name>
    <dbReference type="NCBI Taxonomy" id="3469"/>
    <lineage>
        <taxon>Eukaryota</taxon>
        <taxon>Viridiplantae</taxon>
        <taxon>Streptophyta</taxon>
        <taxon>Embryophyta</taxon>
        <taxon>Tracheophyta</taxon>
        <taxon>Spermatophyta</taxon>
        <taxon>Magnoliopsida</taxon>
        <taxon>Ranunculales</taxon>
        <taxon>Papaveraceae</taxon>
        <taxon>Papaveroideae</taxon>
        <taxon>Papaver</taxon>
    </lineage>
</organism>
<dbReference type="Gramene" id="RZC44881">
    <property type="protein sequence ID" value="RZC44881"/>
    <property type="gene ID" value="C5167_037826"/>
</dbReference>
<proteinExistence type="predicted"/>
<sequence length="390" mass="44878">MRNWTKRDKGQGDDETTPESPRKKKIKMEEVVRQSKKGKSQGKTPNKEPEIAEKDDAIKSSRQWKFRAVLGHLHDLFVGKEEEILVLNDIQRDMLATTTFWSLLQVFINNQITKDELKIPQARLKKLTDSYIKSQDGKIRIPSKGGGDISAQEMALNFGMQMLQNGKQDLLETRKVCPGDNDLCKKYFGGAKSSQIYNIQVKEAILKSAKANENEELVRLLVLYLCFTVFFTKTGGSRMSCSYLALVESIDVINSISWPHLIHKHMMHGIEKSNGDYRKIDGCAFYLLYWYAERSNQKRNTRDGCTERFPRFTRWSTKTISRTIDTLNSSKFIDIKPNFGCQVVNGLENNLITPLHVMSQVEKLNERIRQLQAEVDDQKQKNKCNKRKAS</sequence>
<dbReference type="PANTHER" id="PTHR34835">
    <property type="entry name" value="OS07G0283600 PROTEIN-RELATED"/>
    <property type="match status" value="1"/>
</dbReference>
<dbReference type="EMBL" id="CM010715">
    <property type="protein sequence ID" value="RZC44881.1"/>
    <property type="molecule type" value="Genomic_DNA"/>
</dbReference>